<dbReference type="Proteomes" id="UP000003835">
    <property type="component" value="Unassembled WGS sequence"/>
</dbReference>
<evidence type="ECO:0000313" key="3">
    <source>
        <dbReference type="Proteomes" id="UP000003835"/>
    </source>
</evidence>
<keyword evidence="3" id="KW-1185">Reference proteome</keyword>
<dbReference type="PANTHER" id="PTHR42708">
    <property type="entry name" value="ATP/GTP-BINDING PROTEIN-RELATED"/>
    <property type="match status" value="1"/>
</dbReference>
<gene>
    <name evidence="2" type="ORF">MC7420_6239</name>
</gene>
<dbReference type="RefSeq" id="WP_006102094.1">
    <property type="nucleotide sequence ID" value="NZ_DS989852.1"/>
</dbReference>
<dbReference type="PRINTS" id="PR00449">
    <property type="entry name" value="RASTRNSFRMNG"/>
</dbReference>
<evidence type="ECO:0008006" key="4">
    <source>
        <dbReference type="Google" id="ProtNLM"/>
    </source>
</evidence>
<dbReference type="GO" id="GO:0005525">
    <property type="term" value="F:GTP binding"/>
    <property type="evidence" value="ECO:0007669"/>
    <property type="project" value="InterPro"/>
</dbReference>
<dbReference type="Pfam" id="PF00071">
    <property type="entry name" value="Ras"/>
    <property type="match status" value="1"/>
</dbReference>
<dbReference type="STRING" id="118168.MC7420_6239"/>
<dbReference type="InterPro" id="IPR027417">
    <property type="entry name" value="P-loop_NTPase"/>
</dbReference>
<dbReference type="SUPFAM" id="SSF52540">
    <property type="entry name" value="P-loop containing nucleoside triphosphate hydrolases"/>
    <property type="match status" value="1"/>
</dbReference>
<sequence length="215" mass="23902">METMRLVVTGTVGAGKSTFVRTFSQTTVIDTERKATDNTSLMKKRTTVAFDFGTRILGRDMELQVYGTPGQSRFDFMWDLLIRRAHAYILLVAANRSSSFNDAREIISFMNSRVQIPMIIGLTCMDLPGALGQEHVAFALGFMNDKNRPPIVTLNPNEKTSVFESLMVLMAHQLLQSSKSKGNAALGNVGGSRQAEPLKSRTKYQWPKQQFSSGL</sequence>
<dbReference type="GO" id="GO:0003924">
    <property type="term" value="F:GTPase activity"/>
    <property type="evidence" value="ECO:0007669"/>
    <property type="project" value="InterPro"/>
</dbReference>
<dbReference type="CDD" id="cd00882">
    <property type="entry name" value="Ras_like_GTPase"/>
    <property type="match status" value="1"/>
</dbReference>
<protein>
    <recommendedName>
        <fullName evidence="4">GTPase</fullName>
    </recommendedName>
</protein>
<dbReference type="InterPro" id="IPR052705">
    <property type="entry name" value="Gliding_Motility_GTPase"/>
</dbReference>
<dbReference type="PANTHER" id="PTHR42708:SF1">
    <property type="entry name" value="GLIDING MOTILITY PROTEIN MGLA"/>
    <property type="match status" value="1"/>
</dbReference>
<feature type="region of interest" description="Disordered" evidence="1">
    <location>
        <begin position="185"/>
        <end position="215"/>
    </location>
</feature>
<dbReference type="Gene3D" id="3.40.50.300">
    <property type="entry name" value="P-loop containing nucleotide triphosphate hydrolases"/>
    <property type="match status" value="1"/>
</dbReference>
<dbReference type="eggNOG" id="COG2229">
    <property type="taxonomic scope" value="Bacteria"/>
</dbReference>
<organism evidence="2 3">
    <name type="scientific">Coleofasciculus chthonoplastes PCC 7420</name>
    <dbReference type="NCBI Taxonomy" id="118168"/>
    <lineage>
        <taxon>Bacteria</taxon>
        <taxon>Bacillati</taxon>
        <taxon>Cyanobacteriota</taxon>
        <taxon>Cyanophyceae</taxon>
        <taxon>Coleofasciculales</taxon>
        <taxon>Coleofasciculaceae</taxon>
        <taxon>Coleofasciculus</taxon>
    </lineage>
</organism>
<dbReference type="EMBL" id="DS989852">
    <property type="protein sequence ID" value="EDX74761.1"/>
    <property type="molecule type" value="Genomic_DNA"/>
</dbReference>
<evidence type="ECO:0000313" key="2">
    <source>
        <dbReference type="EMBL" id="EDX74761.1"/>
    </source>
</evidence>
<dbReference type="InterPro" id="IPR001806">
    <property type="entry name" value="Small_GTPase"/>
</dbReference>
<dbReference type="PROSITE" id="PS51419">
    <property type="entry name" value="RAB"/>
    <property type="match status" value="1"/>
</dbReference>
<evidence type="ECO:0000256" key="1">
    <source>
        <dbReference type="SAM" id="MobiDB-lite"/>
    </source>
</evidence>
<name>B4VTV7_9CYAN</name>
<dbReference type="HOGENOM" id="CLU_077970_2_0_3"/>
<reference evidence="2 3" key="1">
    <citation type="submission" date="2008-07" db="EMBL/GenBank/DDBJ databases">
        <authorList>
            <person name="Tandeau de Marsac N."/>
            <person name="Ferriera S."/>
            <person name="Johnson J."/>
            <person name="Kravitz S."/>
            <person name="Beeson K."/>
            <person name="Sutton G."/>
            <person name="Rogers Y.-H."/>
            <person name="Friedman R."/>
            <person name="Frazier M."/>
            <person name="Venter J.C."/>
        </authorList>
    </citation>
    <scope>NUCLEOTIDE SEQUENCE [LARGE SCALE GENOMIC DNA]</scope>
    <source>
        <strain evidence="2 3">PCC 7420</strain>
    </source>
</reference>
<dbReference type="OrthoDB" id="465631at2"/>
<proteinExistence type="predicted"/>
<dbReference type="AlphaFoldDB" id="B4VTV7"/>
<accession>B4VTV7</accession>